<dbReference type="PANTHER" id="PTHR32428">
    <property type="entry name" value="TARGET OF RAPAMYCIN COMPLEX 2 SUBUNIT BIT61-RELATED"/>
    <property type="match status" value="1"/>
</dbReference>
<protein>
    <submittedName>
        <fullName evidence="4">Proline-rich protein 5 like protein</fullName>
    </submittedName>
</protein>
<dbReference type="PANTHER" id="PTHR32428:SF2">
    <property type="entry name" value="TARGET OF RAPAMYCIN COMPLEX 2 SUBUNIT BIT61-RELATED"/>
    <property type="match status" value="1"/>
</dbReference>
<dbReference type="OrthoDB" id="2290221at2759"/>
<dbReference type="OMA" id="FRDIVFF"/>
<dbReference type="SUPFAM" id="SSF74788">
    <property type="entry name" value="Cullin repeat-like"/>
    <property type="match status" value="1"/>
</dbReference>
<reference evidence="4" key="2">
    <citation type="submission" date="2020-06" db="EMBL/GenBank/DDBJ databases">
        <authorList>
            <person name="Sheffer M."/>
        </authorList>
    </citation>
    <scope>NUCLEOTIDE SEQUENCE</scope>
</reference>
<dbReference type="Pfam" id="PF00888">
    <property type="entry name" value="Cullin"/>
    <property type="match status" value="1"/>
</dbReference>
<evidence type="ECO:0000313" key="4">
    <source>
        <dbReference type="EMBL" id="KAF8784629.1"/>
    </source>
</evidence>
<dbReference type="AlphaFoldDB" id="A0A8T0F5E7"/>
<comment type="similarity">
    <text evidence="2">Belongs to the PROTOR family.</text>
</comment>
<dbReference type="InterPro" id="IPR001373">
    <property type="entry name" value="Cullin_N"/>
</dbReference>
<dbReference type="EMBL" id="JABXBU010000030">
    <property type="protein sequence ID" value="KAF8784629.1"/>
    <property type="molecule type" value="Genomic_DNA"/>
</dbReference>
<name>A0A8T0F5E7_ARGBR</name>
<keyword evidence="5" id="KW-1185">Reference proteome</keyword>
<dbReference type="GO" id="GO:0038203">
    <property type="term" value="P:TORC2 signaling"/>
    <property type="evidence" value="ECO:0007669"/>
    <property type="project" value="TreeGrafter"/>
</dbReference>
<gene>
    <name evidence="4" type="ORF">HNY73_010280</name>
</gene>
<evidence type="ECO:0000259" key="3">
    <source>
        <dbReference type="Pfam" id="PF00888"/>
    </source>
</evidence>
<comment type="similarity">
    <text evidence="1">Belongs to the cullin family.</text>
</comment>
<dbReference type="Proteomes" id="UP000807504">
    <property type="component" value="Unassembled WGS sequence"/>
</dbReference>
<feature type="domain" description="Cullin N-terminal" evidence="3">
    <location>
        <begin position="53"/>
        <end position="184"/>
    </location>
</feature>
<dbReference type="InterPro" id="IPR013745">
    <property type="entry name" value="Bit61/PRR5"/>
</dbReference>
<dbReference type="Gene3D" id="1.20.1310.10">
    <property type="entry name" value="Cullin Repeats"/>
    <property type="match status" value="1"/>
</dbReference>
<evidence type="ECO:0000256" key="2">
    <source>
        <dbReference type="ARBA" id="ARBA00010453"/>
    </source>
</evidence>
<proteinExistence type="inferred from homology"/>
<sequence>MAKRSPPKSAFAGLRYVQTLSSLAVPASLEQVPEETESKTDGLKPEIFGTDDWKSIEKAVKEICRKKFFLTEHQNIYNLHQNVKNILRSRTGTFLCDCYKDWLAKELAIISQRLRHQQGSRLLQCLEELWSTFYMETVPLLEAVLHLVKPKGRVSVRTVTLALFRDIVFFSEDIEDAVHTERDSISPGIRHAILILQSVNDTYPPCKNRLRLESLAAQICSPFMGYFGLYENGELVTTSNEPAAFAKRRPSADVGPRRISRPFSVQPQQMETLNQLFKKAIRHKGQKTHGRFHQKMM</sequence>
<evidence type="ECO:0000313" key="5">
    <source>
        <dbReference type="Proteomes" id="UP000807504"/>
    </source>
</evidence>
<organism evidence="4 5">
    <name type="scientific">Argiope bruennichi</name>
    <name type="common">Wasp spider</name>
    <name type="synonym">Aranea bruennichi</name>
    <dbReference type="NCBI Taxonomy" id="94029"/>
    <lineage>
        <taxon>Eukaryota</taxon>
        <taxon>Metazoa</taxon>
        <taxon>Ecdysozoa</taxon>
        <taxon>Arthropoda</taxon>
        <taxon>Chelicerata</taxon>
        <taxon>Arachnida</taxon>
        <taxon>Araneae</taxon>
        <taxon>Araneomorphae</taxon>
        <taxon>Entelegynae</taxon>
        <taxon>Araneoidea</taxon>
        <taxon>Araneidae</taxon>
        <taxon>Argiope</taxon>
    </lineage>
</organism>
<accession>A0A8T0F5E7</accession>
<dbReference type="InterPro" id="IPR016159">
    <property type="entry name" value="Cullin_repeat-like_dom_sf"/>
</dbReference>
<reference evidence="4" key="1">
    <citation type="journal article" date="2020" name="bioRxiv">
        <title>Chromosome-level reference genome of the European wasp spider Argiope bruennichi: a resource for studies on range expansion and evolutionary adaptation.</title>
        <authorList>
            <person name="Sheffer M.M."/>
            <person name="Hoppe A."/>
            <person name="Krehenwinkel H."/>
            <person name="Uhl G."/>
            <person name="Kuss A.W."/>
            <person name="Jensen L."/>
            <person name="Jensen C."/>
            <person name="Gillespie R.G."/>
            <person name="Hoff K.J."/>
            <person name="Prost S."/>
        </authorList>
    </citation>
    <scope>NUCLEOTIDE SEQUENCE</scope>
</reference>
<dbReference type="GO" id="GO:0031932">
    <property type="term" value="C:TORC2 complex"/>
    <property type="evidence" value="ECO:0007669"/>
    <property type="project" value="TreeGrafter"/>
</dbReference>
<evidence type="ECO:0000256" key="1">
    <source>
        <dbReference type="ARBA" id="ARBA00006019"/>
    </source>
</evidence>
<comment type="caution">
    <text evidence="4">The sequence shown here is derived from an EMBL/GenBank/DDBJ whole genome shotgun (WGS) entry which is preliminary data.</text>
</comment>